<proteinExistence type="predicted"/>
<evidence type="ECO:0000313" key="3">
    <source>
        <dbReference type="Proteomes" id="UP000531659"/>
    </source>
</evidence>
<dbReference type="PANTHER" id="PTHR43649">
    <property type="entry name" value="ARABINOSE-BINDING PROTEIN-RELATED"/>
    <property type="match status" value="1"/>
</dbReference>
<dbReference type="InterPro" id="IPR006059">
    <property type="entry name" value="SBP"/>
</dbReference>
<dbReference type="RefSeq" id="WP_171298339.1">
    <property type="nucleotide sequence ID" value="NZ_CP087098.1"/>
</dbReference>
<dbReference type="SUPFAM" id="SSF53850">
    <property type="entry name" value="Periplasmic binding protein-like II"/>
    <property type="match status" value="1"/>
</dbReference>
<dbReference type="PROSITE" id="PS51257">
    <property type="entry name" value="PROKAR_LIPOPROTEIN"/>
    <property type="match status" value="1"/>
</dbReference>
<dbReference type="Proteomes" id="UP000531659">
    <property type="component" value="Unassembled WGS sequence"/>
</dbReference>
<accession>A0A7Y3SYG6</accession>
<dbReference type="EMBL" id="JABEYB010000014">
    <property type="protein sequence ID" value="NNU77711.1"/>
    <property type="molecule type" value="Genomic_DNA"/>
</dbReference>
<gene>
    <name evidence="2" type="ORF">HLQ16_17420</name>
</gene>
<keyword evidence="1" id="KW-0732">Signal</keyword>
<feature type="chain" id="PRO_5038436447" evidence="1">
    <location>
        <begin position="24"/>
        <end position="545"/>
    </location>
</feature>
<dbReference type="InterPro" id="IPR050490">
    <property type="entry name" value="Bact_solute-bd_prot1"/>
</dbReference>
<sequence length="545" mass="60397">MKKTKLIATLALAVSVLATGCGASGSSTGNSKAKGSNSSPGYGLTNVSFPLKSKVNLKFLTHSSALAPSDPNKKLIFQRFEKSTGVHIDWTNYTDDAFNDKRNLEIASGDLPDAIFDTNGLSDNDLLKYSSQGAIIPLDDLINKDMPNLKKILDANPKYKTMITAPDGHIYSLPWIEELGTGKDAIQALDDIPWINKKWLDKLGLPMPTTTDELEKDLLAFKNNAAKLGANVIPMSFMMNHQGEDPAMLLGAFGMGDNDDHYMVTNDKKVVYSTTQPGYKDGIKWLNKLQNEGLIDKEAFTQDWNTYVAKGSANRYGLYFTWDKANITGTSDSYVQLPPLKGPDGHINVPRSNGIGFERGRTVISSSNQNADLTAKWFDLCYVPVQSVQNNWGTYGDKSLQNIFKMTTEGNLKHLPLTGTAPVELRQKTSTGGPLAVLNSYYVHQTTKPDDAAWRLNILKTTYVPYMKATYNYPLVFMNSADQSQVTQLDTAVKTYTERMKAQWILKGGIDADWNSYLTKMDQSGVTKILAIKQKYIDSYFKAQK</sequence>
<reference evidence="2 3" key="1">
    <citation type="submission" date="2020-05" db="EMBL/GenBank/DDBJ databases">
        <title>Complete genome of Clostridium estertheticum subspecies estertheticum, isolated from Vacuum packed lamb meat from New Zealand imported to Switzerland.</title>
        <authorList>
            <person name="Wambui J."/>
            <person name="Stevens M.J.A."/>
            <person name="Stephan R."/>
        </authorList>
    </citation>
    <scope>NUCLEOTIDE SEQUENCE [LARGE SCALE GENOMIC DNA]</scope>
    <source>
        <strain evidence="2 3">CEST001</strain>
    </source>
</reference>
<name>A0A7Y3SYG6_9CLOT</name>
<protein>
    <submittedName>
        <fullName evidence="2">Extracellular solute-binding protein</fullName>
    </submittedName>
</protein>
<organism evidence="2 3">
    <name type="scientific">Clostridium estertheticum</name>
    <dbReference type="NCBI Taxonomy" id="238834"/>
    <lineage>
        <taxon>Bacteria</taxon>
        <taxon>Bacillati</taxon>
        <taxon>Bacillota</taxon>
        <taxon>Clostridia</taxon>
        <taxon>Eubacteriales</taxon>
        <taxon>Clostridiaceae</taxon>
        <taxon>Clostridium</taxon>
    </lineage>
</organism>
<evidence type="ECO:0000313" key="2">
    <source>
        <dbReference type="EMBL" id="NNU77711.1"/>
    </source>
</evidence>
<dbReference type="Gene3D" id="3.40.190.10">
    <property type="entry name" value="Periplasmic binding protein-like II"/>
    <property type="match status" value="2"/>
</dbReference>
<comment type="caution">
    <text evidence="2">The sequence shown here is derived from an EMBL/GenBank/DDBJ whole genome shotgun (WGS) entry which is preliminary data.</text>
</comment>
<dbReference type="Pfam" id="PF13416">
    <property type="entry name" value="SBP_bac_8"/>
    <property type="match status" value="1"/>
</dbReference>
<dbReference type="AlphaFoldDB" id="A0A7Y3SYG6"/>
<dbReference type="PANTHER" id="PTHR43649:SF17">
    <property type="entry name" value="ABC TRANSPORTER SOLUTE BINDING PROTEIN-SUGAR TRANSPORT"/>
    <property type="match status" value="1"/>
</dbReference>
<feature type="signal peptide" evidence="1">
    <location>
        <begin position="1"/>
        <end position="23"/>
    </location>
</feature>
<evidence type="ECO:0000256" key="1">
    <source>
        <dbReference type="SAM" id="SignalP"/>
    </source>
</evidence>